<organism evidence="2 3">
    <name type="scientific">Hamiltosporidium magnivora</name>
    <dbReference type="NCBI Taxonomy" id="148818"/>
    <lineage>
        <taxon>Eukaryota</taxon>
        <taxon>Fungi</taxon>
        <taxon>Fungi incertae sedis</taxon>
        <taxon>Microsporidia</taxon>
        <taxon>Dubosqiidae</taxon>
        <taxon>Hamiltosporidium</taxon>
    </lineage>
</organism>
<feature type="compositionally biased region" description="Polar residues" evidence="1">
    <location>
        <begin position="1081"/>
        <end position="1092"/>
    </location>
</feature>
<protein>
    <recommendedName>
        <fullName evidence="4">Telomere replication protein EST3</fullName>
    </recommendedName>
</protein>
<name>A0A4Q9LIZ2_9MICR</name>
<feature type="region of interest" description="Disordered" evidence="1">
    <location>
        <begin position="1081"/>
        <end position="1100"/>
    </location>
</feature>
<dbReference type="VEuPathDB" id="MicrosporidiaDB:CWI39_0218p0010"/>
<evidence type="ECO:0000256" key="1">
    <source>
        <dbReference type="SAM" id="MobiDB-lite"/>
    </source>
</evidence>
<reference evidence="2 3" key="1">
    <citation type="submission" date="2017-12" db="EMBL/GenBank/DDBJ databases">
        <authorList>
            <person name="Pombert J.-F."/>
            <person name="Haag K.L."/>
            <person name="Ebert D."/>
        </authorList>
    </citation>
    <scope>NUCLEOTIDE SEQUENCE [LARGE SCALE GENOMIC DNA]</scope>
    <source>
        <strain evidence="2">IL-BN-2</strain>
    </source>
</reference>
<dbReference type="Proteomes" id="UP000293045">
    <property type="component" value="Unassembled WGS sequence"/>
</dbReference>
<evidence type="ECO:0008006" key="4">
    <source>
        <dbReference type="Google" id="ProtNLM"/>
    </source>
</evidence>
<comment type="caution">
    <text evidence="2">The sequence shown here is derived from an EMBL/GenBank/DDBJ whole genome shotgun (WGS) entry which is preliminary data.</text>
</comment>
<evidence type="ECO:0000313" key="2">
    <source>
        <dbReference type="EMBL" id="TBU08158.1"/>
    </source>
</evidence>
<dbReference type="VEuPathDB" id="MicrosporidiaDB:CWI36_0108p0040"/>
<proteinExistence type="predicted"/>
<dbReference type="AlphaFoldDB" id="A0A4Q9LIZ2"/>
<dbReference type="VEuPathDB" id="MicrosporidiaDB:CWI36_3284p0010"/>
<evidence type="ECO:0000313" key="3">
    <source>
        <dbReference type="Proteomes" id="UP000293045"/>
    </source>
</evidence>
<gene>
    <name evidence="2" type="ORF">CWI39_0218p0010</name>
</gene>
<dbReference type="EMBL" id="PIXR01000218">
    <property type="protein sequence ID" value="TBU08158.1"/>
    <property type="molecule type" value="Genomic_DNA"/>
</dbReference>
<accession>A0A4Q9LIZ2</accession>
<sequence length="1147" mass="136202">MSNFLRNPWIKNGFQFSLHYPARAQIIQILGNNENNTLKVLLSDSTNIVLAVLSKESLERFRETVATPYSEIKGCFITLEDYLYCYDSNTSQPYIFLKEFRYCGSESPIIGEPLDLIYDFDYKFAKEFKIFQPFSISDICIPKEEIKKQITPHNQQYLKEVFSEIYSDCNFLNENENIGCFLYNDGTEKEKNTNILTENISSRLNEIKEVNTSDSVHDSFSSSCPTDLIVDSMQSENLFTENEQTNSWLLFHQNSYPLQTCIKHFNKSTDNIENYKSKYFNRICNIEDKKDIKNIPEFEEYLIKYEENLFENDIVDGLETTFIDEEDKNSNFYRFEEKNKTKSKNNKNNSVTIVNSQSSINTSSSEKYFIRQATEKNIFMSSMKRKENKFQIKLNTKNSIFKQKWRLKRNIKIKIKCLHFKNIERKVESVSEKIEESKNLGLENTVDLALDSNCRDFKRNSNKERNPRNLETKDVALDSNCRDFKRNLNEERNPRNLETKDLALDSICRDFKINSNKEINPRNLETEFGINENIRKEHRTDLKISMFEKKSEDFNLCLKKLKRKKPFNFDSKEDDYNIKSIRSEDKYEKNNLENLHKNILERGFTGEYRKRNTSRNKNCNEIIRCTNWCSEKTIEIFPRLYYCSEEKQRNDNFGFYSRNNYNKTHESISLRSSKSKFNQRKTRINCDEDYYDAKRHEKVRWSDNFDDINCKVYICTNTGKSVILHNPNHRILEKYIFQQNFKYEIHKPIYIEFYKLSDIKILKSKIFKTFSYPNLNRWAYNYESEVLDFFNFLFQMEFFVRKYFESRKFNVEEGIEINETGMDSSIITSEEGIKYSESFNLQNQDKNAVEICSFKRESDYSGSFNLQNQDKNSMEICSFKRESDYSGSFKLQNHEEIYKKLSFFKRESDGLKEEKFYFIRELQLFQFYKKNIIELENHKNKTETIVEPKTILCLPYTKNIFLEEQKTVFLTTKSLIQTELSDNYSSSTFQENIPSKSIRQCNSSNSFEGIESFKNASNFDSIEPDISIEPHIPIEPHISIEPHIPIEPHISIRNEPFLNQKPEKTFKSEKSITEDNLNPISESKKINSNLHPNSDKNKIKELNIQPTKKPKLIISHNDGYFEHPSDIILSQLELYDEEELFLFDQKL</sequence>